<comment type="caution">
    <text evidence="3">The sequence shown here is derived from an EMBL/GenBank/DDBJ whole genome shotgun (WGS) entry which is preliminary data.</text>
</comment>
<evidence type="ECO:0000256" key="1">
    <source>
        <dbReference type="ARBA" id="ARBA00008007"/>
    </source>
</evidence>
<dbReference type="Pfam" id="PF00156">
    <property type="entry name" value="Pribosyltran"/>
    <property type="match status" value="1"/>
</dbReference>
<sequence>MLDDFVSLFFPRYCLACSGPLAKGEDLVCTNCIVEMPQTDDHVVADNALFSRLSFRIPIAHAMALFKFNKSGRVQQLLHQLKYKNHPEIGVMLGRVYGEKLVQANLASAFDIILPVPLHPSRKRKRGYNQSAKFAEGLSEKLGISFSDNVLVRQRKTETQTRKSKLNRWENMADVFRIVDQQQIVGKRILLVDDVITTGATIETCGHLLLGAGCASVSLACIAET</sequence>
<comment type="similarity">
    <text evidence="1">Belongs to the ComF/GntX family.</text>
</comment>
<reference evidence="3 4" key="1">
    <citation type="submission" date="2021-01" db="EMBL/GenBank/DDBJ databases">
        <title>Chryseolinea sp. Jin1 Genome sequencing and assembly.</title>
        <authorList>
            <person name="Kim I."/>
        </authorList>
    </citation>
    <scope>NUCLEOTIDE SEQUENCE [LARGE SCALE GENOMIC DNA]</scope>
    <source>
        <strain evidence="3 4">Jin1</strain>
    </source>
</reference>
<accession>A0ABS1KQM6</accession>
<dbReference type="CDD" id="cd06223">
    <property type="entry name" value="PRTases_typeI"/>
    <property type="match status" value="1"/>
</dbReference>
<name>A0ABS1KQM6_9BACT</name>
<proteinExistence type="inferred from homology"/>
<evidence type="ECO:0000313" key="4">
    <source>
        <dbReference type="Proteomes" id="UP000613030"/>
    </source>
</evidence>
<dbReference type="InterPro" id="IPR000836">
    <property type="entry name" value="PRTase_dom"/>
</dbReference>
<dbReference type="PANTHER" id="PTHR47505">
    <property type="entry name" value="DNA UTILIZATION PROTEIN YHGH"/>
    <property type="match status" value="1"/>
</dbReference>
<gene>
    <name evidence="3" type="ORF">JI741_11130</name>
</gene>
<keyword evidence="4" id="KW-1185">Reference proteome</keyword>
<dbReference type="Proteomes" id="UP000613030">
    <property type="component" value="Unassembled WGS sequence"/>
</dbReference>
<dbReference type="Gene3D" id="3.40.50.2020">
    <property type="match status" value="1"/>
</dbReference>
<dbReference type="InterPro" id="IPR029057">
    <property type="entry name" value="PRTase-like"/>
</dbReference>
<evidence type="ECO:0000259" key="2">
    <source>
        <dbReference type="Pfam" id="PF00156"/>
    </source>
</evidence>
<dbReference type="PANTHER" id="PTHR47505:SF1">
    <property type="entry name" value="DNA UTILIZATION PROTEIN YHGH"/>
    <property type="match status" value="1"/>
</dbReference>
<dbReference type="EMBL" id="JAERRB010000003">
    <property type="protein sequence ID" value="MBL0741775.1"/>
    <property type="molecule type" value="Genomic_DNA"/>
</dbReference>
<feature type="domain" description="Phosphoribosyltransferase" evidence="2">
    <location>
        <begin position="131"/>
        <end position="223"/>
    </location>
</feature>
<evidence type="ECO:0000313" key="3">
    <source>
        <dbReference type="EMBL" id="MBL0741775.1"/>
    </source>
</evidence>
<organism evidence="3 4">
    <name type="scientific">Chryseolinea lacunae</name>
    <dbReference type="NCBI Taxonomy" id="2801331"/>
    <lineage>
        <taxon>Bacteria</taxon>
        <taxon>Pseudomonadati</taxon>
        <taxon>Bacteroidota</taxon>
        <taxon>Cytophagia</taxon>
        <taxon>Cytophagales</taxon>
        <taxon>Fulvivirgaceae</taxon>
        <taxon>Chryseolinea</taxon>
    </lineage>
</organism>
<dbReference type="SUPFAM" id="SSF53271">
    <property type="entry name" value="PRTase-like"/>
    <property type="match status" value="1"/>
</dbReference>
<protein>
    <submittedName>
        <fullName evidence="3">ComF family protein</fullName>
    </submittedName>
</protein>
<dbReference type="InterPro" id="IPR051910">
    <property type="entry name" value="ComF/GntX_DNA_util-trans"/>
</dbReference>